<evidence type="ECO:0000256" key="1">
    <source>
        <dbReference type="SAM" id="MobiDB-lite"/>
    </source>
</evidence>
<reference evidence="2" key="2">
    <citation type="submission" date="2015-07" db="EMBL/GenBank/DDBJ databases">
        <authorList>
            <person name="Noorani M."/>
        </authorList>
    </citation>
    <scope>NUCLEOTIDE SEQUENCE</scope>
    <source>
        <strain evidence="2">Yugu1</strain>
    </source>
</reference>
<protein>
    <submittedName>
        <fullName evidence="2">Uncharacterized protein</fullName>
    </submittedName>
</protein>
<evidence type="ECO:0000313" key="2">
    <source>
        <dbReference type="EMBL" id="RCV11120.1"/>
    </source>
</evidence>
<dbReference type="AlphaFoldDB" id="A0A368Q1L3"/>
<dbReference type="EMBL" id="CM003529">
    <property type="protein sequence ID" value="RCV11120.1"/>
    <property type="molecule type" value="Genomic_DNA"/>
</dbReference>
<reference evidence="2" key="1">
    <citation type="journal article" date="2012" name="Nat. Biotechnol.">
        <title>Reference genome sequence of the model plant Setaria.</title>
        <authorList>
            <person name="Bennetzen J.L."/>
            <person name="Schmutz J."/>
            <person name="Wang H."/>
            <person name="Percifield R."/>
            <person name="Hawkins J."/>
            <person name="Pontaroli A.C."/>
            <person name="Estep M."/>
            <person name="Feng L."/>
            <person name="Vaughn J.N."/>
            <person name="Grimwood J."/>
            <person name="Jenkins J."/>
            <person name="Barry K."/>
            <person name="Lindquist E."/>
            <person name="Hellsten U."/>
            <person name="Deshpande S."/>
            <person name="Wang X."/>
            <person name="Wu X."/>
            <person name="Mitros T."/>
            <person name="Triplett J."/>
            <person name="Yang X."/>
            <person name="Ye C.Y."/>
            <person name="Mauro-Herrera M."/>
            <person name="Wang L."/>
            <person name="Li P."/>
            <person name="Sharma M."/>
            <person name="Sharma R."/>
            <person name="Ronald P.C."/>
            <person name="Panaud O."/>
            <person name="Kellogg E.A."/>
            <person name="Brutnell T.P."/>
            <person name="Doust A.N."/>
            <person name="Tuskan G.A."/>
            <person name="Rokhsar D."/>
            <person name="Devos K.M."/>
        </authorList>
    </citation>
    <scope>NUCLEOTIDE SEQUENCE [LARGE SCALE GENOMIC DNA]</scope>
    <source>
        <strain evidence="2">Yugu1</strain>
    </source>
</reference>
<name>A0A368Q1L3_SETIT</name>
<feature type="compositionally biased region" description="Pro residues" evidence="1">
    <location>
        <begin position="98"/>
        <end position="110"/>
    </location>
</feature>
<sequence length="120" mass="12082">MLRLFATPTALPLAGGGAAPPAPVALGTRCSATAQSLTGVRPSPHQLPSPSLAARAAPSTALGLAGVRAFSPTDCPSPRRLWRCSALHRPPLTRAALPPTPLASPHPLPSPLSAAVLGRP</sequence>
<gene>
    <name evidence="2" type="ORF">SETIT_2G162000v2</name>
</gene>
<feature type="region of interest" description="Disordered" evidence="1">
    <location>
        <begin position="93"/>
        <end position="120"/>
    </location>
</feature>
<proteinExistence type="predicted"/>
<organism evidence="2">
    <name type="scientific">Setaria italica</name>
    <name type="common">Foxtail millet</name>
    <name type="synonym">Panicum italicum</name>
    <dbReference type="NCBI Taxonomy" id="4555"/>
    <lineage>
        <taxon>Eukaryota</taxon>
        <taxon>Viridiplantae</taxon>
        <taxon>Streptophyta</taxon>
        <taxon>Embryophyta</taxon>
        <taxon>Tracheophyta</taxon>
        <taxon>Spermatophyta</taxon>
        <taxon>Magnoliopsida</taxon>
        <taxon>Liliopsida</taxon>
        <taxon>Poales</taxon>
        <taxon>Poaceae</taxon>
        <taxon>PACMAD clade</taxon>
        <taxon>Panicoideae</taxon>
        <taxon>Panicodae</taxon>
        <taxon>Paniceae</taxon>
        <taxon>Cenchrinae</taxon>
        <taxon>Setaria</taxon>
    </lineage>
</organism>
<accession>A0A368Q1L3</accession>
<feature type="compositionally biased region" description="Low complexity" evidence="1">
    <location>
        <begin position="111"/>
        <end position="120"/>
    </location>
</feature>